<evidence type="ECO:0000256" key="1">
    <source>
        <dbReference type="ARBA" id="ARBA00004141"/>
    </source>
</evidence>
<dbReference type="Proteomes" id="UP000076825">
    <property type="component" value="Chromosome 1"/>
</dbReference>
<evidence type="ECO:0000256" key="5">
    <source>
        <dbReference type="ARBA" id="ARBA00023136"/>
    </source>
</evidence>
<comment type="similarity">
    <text evidence="2">Belongs to the MscS (TC 1.A.23) family.</text>
</comment>
<dbReference type="PANTHER" id="PTHR30566">
    <property type="entry name" value="YNAI-RELATED MECHANOSENSITIVE ION CHANNEL"/>
    <property type="match status" value="1"/>
</dbReference>
<dbReference type="STRING" id="123899.SAMEA3906487_01937"/>
<dbReference type="GO" id="GO:0008381">
    <property type="term" value="F:mechanosensitive monoatomic ion channel activity"/>
    <property type="evidence" value="ECO:0007669"/>
    <property type="project" value="UniProtKB-ARBA"/>
</dbReference>
<dbReference type="GO" id="GO:0016020">
    <property type="term" value="C:membrane"/>
    <property type="evidence" value="ECO:0007669"/>
    <property type="project" value="UniProtKB-SubCell"/>
</dbReference>
<feature type="transmembrane region" description="Helical" evidence="6">
    <location>
        <begin position="261"/>
        <end position="282"/>
    </location>
</feature>
<proteinExistence type="inferred from homology"/>
<dbReference type="Gene3D" id="1.10.287.1260">
    <property type="match status" value="1"/>
</dbReference>
<feature type="transmembrane region" description="Helical" evidence="6">
    <location>
        <begin position="224"/>
        <end position="249"/>
    </location>
</feature>
<dbReference type="KEGG" id="btrm:SAMEA390648701937"/>
<feature type="transmembrane region" description="Helical" evidence="6">
    <location>
        <begin position="364"/>
        <end position="383"/>
    </location>
</feature>
<dbReference type="SUPFAM" id="SSF82861">
    <property type="entry name" value="Mechanosensitive channel protein MscS (YggB), transmembrane region"/>
    <property type="match status" value="1"/>
</dbReference>
<dbReference type="InterPro" id="IPR010920">
    <property type="entry name" value="LSM_dom_sf"/>
</dbReference>
<evidence type="ECO:0000313" key="8">
    <source>
        <dbReference type="EMBL" id="SAI69799.1"/>
    </source>
</evidence>
<evidence type="ECO:0000256" key="3">
    <source>
        <dbReference type="ARBA" id="ARBA00022692"/>
    </source>
</evidence>
<dbReference type="Gene3D" id="2.30.30.60">
    <property type="match status" value="1"/>
</dbReference>
<keyword evidence="5 6" id="KW-0472">Membrane</keyword>
<feature type="domain" description="Mechanosensitive ion channel MscS" evidence="7">
    <location>
        <begin position="387"/>
        <end position="452"/>
    </location>
</feature>
<name>A0A157SHB0_9BORD</name>
<dbReference type="GeneID" id="56590786"/>
<feature type="transmembrane region" description="Helical" evidence="6">
    <location>
        <begin position="302"/>
        <end position="320"/>
    </location>
</feature>
<dbReference type="InterPro" id="IPR011014">
    <property type="entry name" value="MscS_channel_TM-2"/>
</dbReference>
<sequence>MAALRSLSVLLQGWRLLCLACLLGWQGLALGAPGLLEPINRASPSETYQSFLAAAHRLEEDYTQYLHDLDPQRIVTLRRELARMRLLFDLSEVPPASRAKVGNAAIGYLYDVLARLPPVAPDSLPGHDAASLADMPARWSIPGTDIQLQRMTEGPQAGDYLISAESVKNLPEYYESVRKLPVLADRRYPDFHIEQINVAGPWIPAKWVSTLPQSLRKPYLSTPLWKILAVAAVALLGTLVFLLWARFAWARSRGHTELSLLGWRLSIPLALLLISTVCEWLVRAQVNPSGIFAASENLLASAIYHLGVAGTAWYGVYFLFELVIRSPRIPANSYDAHLLRLSARVLSIFAVATTLVLGANDIGIPAVGVLAGLGVGGVALALASQATIENLISGVSLFADRPFRVGDWIEFDDSAARVERVGPRSTRLRMRAGTLCTVPNTDLLKMHITNLSERSNCYLDQVLPLHGDSPADAVELLMASLREFLLQEPLVEQDRGWPRIHVVAMQPGRIDLRLSATVLTPDNAQFLAFQSRLILLARQRMDELGLRLAVPLPTAAQG</sequence>
<keyword evidence="9" id="KW-1185">Reference proteome</keyword>
<comment type="subcellular location">
    <subcellularLocation>
        <location evidence="1">Membrane</location>
        <topology evidence="1">Multi-pass membrane protein</topology>
    </subcellularLocation>
</comment>
<dbReference type="eggNOG" id="COG0668">
    <property type="taxonomic scope" value="Bacteria"/>
</dbReference>
<evidence type="ECO:0000256" key="2">
    <source>
        <dbReference type="ARBA" id="ARBA00008017"/>
    </source>
</evidence>
<evidence type="ECO:0000313" key="9">
    <source>
        <dbReference type="Proteomes" id="UP000076825"/>
    </source>
</evidence>
<evidence type="ECO:0000256" key="4">
    <source>
        <dbReference type="ARBA" id="ARBA00022989"/>
    </source>
</evidence>
<organism evidence="8 9">
    <name type="scientific">Bordetella trematum</name>
    <dbReference type="NCBI Taxonomy" id="123899"/>
    <lineage>
        <taxon>Bacteria</taxon>
        <taxon>Pseudomonadati</taxon>
        <taxon>Pseudomonadota</taxon>
        <taxon>Betaproteobacteria</taxon>
        <taxon>Burkholderiales</taxon>
        <taxon>Alcaligenaceae</taxon>
        <taxon>Bordetella</taxon>
    </lineage>
</organism>
<dbReference type="SUPFAM" id="SSF50182">
    <property type="entry name" value="Sm-like ribonucleoproteins"/>
    <property type="match status" value="1"/>
</dbReference>
<reference evidence="8 9" key="1">
    <citation type="submission" date="2016-04" db="EMBL/GenBank/DDBJ databases">
        <authorList>
            <consortium name="Pathogen Informatics"/>
        </authorList>
    </citation>
    <scope>NUCLEOTIDE SEQUENCE [LARGE SCALE GENOMIC DNA]</scope>
    <source>
        <strain evidence="8 9">H044680328</strain>
    </source>
</reference>
<accession>A0A157SHB0</accession>
<keyword evidence="4 6" id="KW-1133">Transmembrane helix</keyword>
<dbReference type="Pfam" id="PF00924">
    <property type="entry name" value="MS_channel_2nd"/>
    <property type="match status" value="1"/>
</dbReference>
<dbReference type="AlphaFoldDB" id="A0A157SHB0"/>
<dbReference type="InterPro" id="IPR006685">
    <property type="entry name" value="MscS_channel_2nd"/>
</dbReference>
<dbReference type="InterPro" id="IPR023408">
    <property type="entry name" value="MscS_beta-dom_sf"/>
</dbReference>
<dbReference type="RefSeq" id="WP_033535454.1">
    <property type="nucleotide sequence ID" value="NZ_CP016340.1"/>
</dbReference>
<protein>
    <submittedName>
        <fullName evidence="8">Small mechanosensitive ion channel</fullName>
    </submittedName>
</protein>
<evidence type="ECO:0000256" key="6">
    <source>
        <dbReference type="SAM" id="Phobius"/>
    </source>
</evidence>
<dbReference type="PANTHER" id="PTHR30566:SF5">
    <property type="entry name" value="MECHANOSENSITIVE ION CHANNEL PROTEIN 1, MITOCHONDRIAL-RELATED"/>
    <property type="match status" value="1"/>
</dbReference>
<dbReference type="PATRIC" id="fig|123899.6.peg.1927"/>
<evidence type="ECO:0000259" key="7">
    <source>
        <dbReference type="Pfam" id="PF00924"/>
    </source>
</evidence>
<dbReference type="EMBL" id="LT546645">
    <property type="protein sequence ID" value="SAI69799.1"/>
    <property type="molecule type" value="Genomic_DNA"/>
</dbReference>
<feature type="transmembrane region" description="Helical" evidence="6">
    <location>
        <begin position="341"/>
        <end position="358"/>
    </location>
</feature>
<keyword evidence="3 6" id="KW-0812">Transmembrane</keyword>
<gene>
    <name evidence="8" type="primary">mscS_3</name>
    <name evidence="8" type="ORF">SAMEA3906487_01937</name>
</gene>